<dbReference type="InterPro" id="IPR038072">
    <property type="entry name" value="GspK_central_sf"/>
</dbReference>
<dbReference type="PANTHER" id="PTHR38831:SF2">
    <property type="entry name" value="TYPE II SECRETION SYSTEM PROTEIN K"/>
    <property type="match status" value="1"/>
</dbReference>
<reference evidence="2 3" key="1">
    <citation type="submission" date="2022-06" db="EMBL/GenBank/DDBJ databases">
        <title>Roseomonas CN29.</title>
        <authorList>
            <person name="Cheng Y."/>
            <person name="He X."/>
        </authorList>
    </citation>
    <scope>NUCLEOTIDE SEQUENCE [LARGE SCALE GENOMIC DNA]</scope>
    <source>
        <strain evidence="2 3">CN29</strain>
    </source>
</reference>
<feature type="region of interest" description="Disordered" evidence="1">
    <location>
        <begin position="139"/>
        <end position="158"/>
    </location>
</feature>
<evidence type="ECO:0000313" key="2">
    <source>
        <dbReference type="EMBL" id="MCR0983627.1"/>
    </source>
</evidence>
<dbReference type="PANTHER" id="PTHR38831">
    <property type="entry name" value="TYPE II SECRETION SYSTEM PROTEIN K"/>
    <property type="match status" value="1"/>
</dbReference>
<proteinExistence type="predicted"/>
<dbReference type="EMBL" id="JANJOU010000014">
    <property type="protein sequence ID" value="MCR0983627.1"/>
    <property type="molecule type" value="Genomic_DNA"/>
</dbReference>
<sequence length="277" mass="28732">MTPCRRSARREGSALVFALWIALLVGVLGTVAMRLAAAGAGASRIEVDLAAARAAAEGGIWAAAHRLALQEPAARPPSAAFAFPLGRSEVAVQAADEEGRVDLNAAPEPLLAALFRAVGVEERAAGVLAGQVVEWRTQSPAQRMPAGDAREADQRRPTFRSTSDLAAIPGVTPALVAAVRDGVTVHTGRSWPARSSAPPLVQAALLQADDARSTMPARAGVLRTPSASSGEAGRRVIWRIEARAQTGAVEARVTAVVNVAAANGVLGRVLEWQPVHP</sequence>
<name>A0ABT1X926_9PROT</name>
<protein>
    <submittedName>
        <fullName evidence="2">General secretion pathway protein GspK</fullName>
    </submittedName>
</protein>
<dbReference type="Proteomes" id="UP001524642">
    <property type="component" value="Unassembled WGS sequence"/>
</dbReference>
<dbReference type="InterPro" id="IPR005628">
    <property type="entry name" value="GspK"/>
</dbReference>
<keyword evidence="3" id="KW-1185">Reference proteome</keyword>
<accession>A0ABT1X926</accession>
<dbReference type="RefSeq" id="WP_257717291.1">
    <property type="nucleotide sequence ID" value="NZ_JANJOU010000014.1"/>
</dbReference>
<evidence type="ECO:0000256" key="1">
    <source>
        <dbReference type="SAM" id="MobiDB-lite"/>
    </source>
</evidence>
<comment type="caution">
    <text evidence="2">The sequence shown here is derived from an EMBL/GenBank/DDBJ whole genome shotgun (WGS) entry which is preliminary data.</text>
</comment>
<dbReference type="SUPFAM" id="SSF158544">
    <property type="entry name" value="GspK insert domain-like"/>
    <property type="match status" value="1"/>
</dbReference>
<evidence type="ECO:0000313" key="3">
    <source>
        <dbReference type="Proteomes" id="UP001524642"/>
    </source>
</evidence>
<gene>
    <name evidence="2" type="ORF">NRP21_16345</name>
</gene>
<organism evidence="2 3">
    <name type="scientific">Roseomonas populi</name>
    <dbReference type="NCBI Taxonomy" id="3121582"/>
    <lineage>
        <taxon>Bacteria</taxon>
        <taxon>Pseudomonadati</taxon>
        <taxon>Pseudomonadota</taxon>
        <taxon>Alphaproteobacteria</taxon>
        <taxon>Acetobacterales</taxon>
        <taxon>Roseomonadaceae</taxon>
        <taxon>Roseomonas</taxon>
    </lineage>
</organism>